<evidence type="ECO:0000313" key="1">
    <source>
        <dbReference type="EMBL" id="CAG9575285.1"/>
    </source>
</evidence>
<dbReference type="AlphaFoldDB" id="A0A8J2VUI4"/>
<organism evidence="1 2">
    <name type="scientific">Danaus chrysippus</name>
    <name type="common">African queen</name>
    <dbReference type="NCBI Taxonomy" id="151541"/>
    <lineage>
        <taxon>Eukaryota</taxon>
        <taxon>Metazoa</taxon>
        <taxon>Ecdysozoa</taxon>
        <taxon>Arthropoda</taxon>
        <taxon>Hexapoda</taxon>
        <taxon>Insecta</taxon>
        <taxon>Pterygota</taxon>
        <taxon>Neoptera</taxon>
        <taxon>Endopterygota</taxon>
        <taxon>Lepidoptera</taxon>
        <taxon>Glossata</taxon>
        <taxon>Ditrysia</taxon>
        <taxon>Papilionoidea</taxon>
        <taxon>Nymphalidae</taxon>
        <taxon>Danainae</taxon>
        <taxon>Danaini</taxon>
        <taxon>Danaina</taxon>
        <taxon>Danaus</taxon>
        <taxon>Anosia</taxon>
    </lineage>
</organism>
<gene>
    <name evidence="1" type="ORF">DCHRY22_LOCUS11209</name>
</gene>
<name>A0A8J2VUI4_9NEOP</name>
<comment type="caution">
    <text evidence="1">The sequence shown here is derived from an EMBL/GenBank/DDBJ whole genome shotgun (WGS) entry which is preliminary data.</text>
</comment>
<proteinExistence type="predicted"/>
<sequence length="75" mass="8318">MQLLTMNQLFPIPAFTSILCSFRLLAMEIRKQDEKNNACLGIHSSTWENVSLIVATKEAQNHASARDRGDAAPCV</sequence>
<dbReference type="Proteomes" id="UP000789524">
    <property type="component" value="Unassembled WGS sequence"/>
</dbReference>
<keyword evidence="2" id="KW-1185">Reference proteome</keyword>
<dbReference type="EMBL" id="CAKASE010000074">
    <property type="protein sequence ID" value="CAG9575285.1"/>
    <property type="molecule type" value="Genomic_DNA"/>
</dbReference>
<accession>A0A8J2VUI4</accession>
<evidence type="ECO:0000313" key="2">
    <source>
        <dbReference type="Proteomes" id="UP000789524"/>
    </source>
</evidence>
<reference evidence="1" key="1">
    <citation type="submission" date="2021-09" db="EMBL/GenBank/DDBJ databases">
        <authorList>
            <person name="Martin H S."/>
        </authorList>
    </citation>
    <scope>NUCLEOTIDE SEQUENCE</scope>
</reference>
<protein>
    <submittedName>
        <fullName evidence="1">(African queen) hypothetical protein</fullName>
    </submittedName>
</protein>